<comment type="caution">
    <text evidence="1">The sequence shown here is derived from an EMBL/GenBank/DDBJ whole genome shotgun (WGS) entry which is preliminary data.</text>
</comment>
<dbReference type="EMBL" id="JAUEOZ010000001">
    <property type="protein sequence ID" value="MDN2481497.1"/>
    <property type="molecule type" value="Genomic_DNA"/>
</dbReference>
<organism evidence="1 2">
    <name type="scientific">Vibrio agarivorans</name>
    <dbReference type="NCBI Taxonomy" id="153622"/>
    <lineage>
        <taxon>Bacteria</taxon>
        <taxon>Pseudomonadati</taxon>
        <taxon>Pseudomonadota</taxon>
        <taxon>Gammaproteobacteria</taxon>
        <taxon>Vibrionales</taxon>
        <taxon>Vibrionaceae</taxon>
        <taxon>Vibrio</taxon>
    </lineage>
</organism>
<dbReference type="RefSeq" id="WP_289961602.1">
    <property type="nucleotide sequence ID" value="NZ_JAUEOZ010000001.1"/>
</dbReference>
<proteinExistence type="predicted"/>
<keyword evidence="2" id="KW-1185">Reference proteome</keyword>
<reference evidence="1" key="1">
    <citation type="submission" date="2024-05" db="EMBL/GenBank/DDBJ databases">
        <title>Genome Sequences of Four Agar- Degrading Marine Bacteria.</title>
        <authorList>
            <person name="Phillips E.K."/>
            <person name="Shaffer J.C."/>
            <person name="Henson M.W."/>
            <person name="Temperton B."/>
            <person name="Thrash C.J."/>
            <person name="Martin M.O."/>
        </authorList>
    </citation>
    <scope>NUCLEOTIDE SEQUENCE</scope>
    <source>
        <strain evidence="1">EKP203</strain>
    </source>
</reference>
<evidence type="ECO:0000313" key="1">
    <source>
        <dbReference type="EMBL" id="MDN2481497.1"/>
    </source>
</evidence>
<gene>
    <name evidence="1" type="ORF">QWJ08_08830</name>
</gene>
<sequence length="158" mass="18153">MPSMVKSLLTLLLLLTSVMIAIWTIAATNNRVSHAIMTKVWDLPSEQIRFFEAVFGHRYLVFPVDHQIEKFDVLDKIAFWRDISMATSYVVVPLNGRQSGVYTDYVNSPNVPIYKDILDCYGVQDTEFGLEVRRVTIPEKEIDLIFYPAELPKHVVAF</sequence>
<accession>A0ABT7Y0D4</accession>
<dbReference type="Proteomes" id="UP001169719">
    <property type="component" value="Unassembled WGS sequence"/>
</dbReference>
<name>A0ABT7Y0D4_9VIBR</name>
<evidence type="ECO:0000313" key="2">
    <source>
        <dbReference type="Proteomes" id="UP001169719"/>
    </source>
</evidence>
<protein>
    <submittedName>
        <fullName evidence="1">Uncharacterized protein</fullName>
    </submittedName>
</protein>